<reference evidence="3" key="2">
    <citation type="submission" date="2021-04" db="EMBL/GenBank/DDBJ databases">
        <authorList>
            <person name="Gilroy R."/>
        </authorList>
    </citation>
    <scope>NUCLEOTIDE SEQUENCE</scope>
    <source>
        <strain evidence="3">5032</strain>
    </source>
</reference>
<feature type="domain" description="PoNi N-terminal" evidence="1">
    <location>
        <begin position="9"/>
        <end position="127"/>
    </location>
</feature>
<comment type="caution">
    <text evidence="3">The sequence shown here is derived from an EMBL/GenBank/DDBJ whole genome shotgun (WGS) entry which is preliminary data.</text>
</comment>
<reference evidence="3" key="1">
    <citation type="journal article" date="2021" name="PeerJ">
        <title>Extensive microbial diversity within the chicken gut microbiome revealed by metagenomics and culture.</title>
        <authorList>
            <person name="Gilroy R."/>
            <person name="Ravi A."/>
            <person name="Getino M."/>
            <person name="Pursley I."/>
            <person name="Horton D.L."/>
            <person name="Alikhan N.F."/>
            <person name="Baker D."/>
            <person name="Gharbi K."/>
            <person name="Hall N."/>
            <person name="Watson M."/>
            <person name="Adriaenssens E.M."/>
            <person name="Foster-Nyarko E."/>
            <person name="Jarju S."/>
            <person name="Secka A."/>
            <person name="Antonio M."/>
            <person name="Oren A."/>
            <person name="Chaudhuri R.R."/>
            <person name="La Ragione R."/>
            <person name="Hildebrand F."/>
            <person name="Pallen M.J."/>
        </authorList>
    </citation>
    <scope>NUCLEOTIDE SEQUENCE</scope>
    <source>
        <strain evidence="3">5032</strain>
    </source>
</reference>
<accession>A0A9D2KSS2</accession>
<dbReference type="InterPro" id="IPR015025">
    <property type="entry name" value="PoNi_C"/>
</dbReference>
<gene>
    <name evidence="3" type="ORF">H9784_09220</name>
</gene>
<dbReference type="EMBL" id="DWZD01000047">
    <property type="protein sequence ID" value="HJA79726.1"/>
    <property type="molecule type" value="Genomic_DNA"/>
</dbReference>
<dbReference type="InterPro" id="IPR015024">
    <property type="entry name" value="PoNi_N"/>
</dbReference>
<proteinExistence type="predicted"/>
<dbReference type="Proteomes" id="UP000823821">
    <property type="component" value="Unassembled WGS sequence"/>
</dbReference>
<dbReference type="AlphaFoldDB" id="A0A9D2KSS2"/>
<organism evidence="3 4">
    <name type="scientific">Candidatus Desulfovibrio intestinavium</name>
    <dbReference type="NCBI Taxonomy" id="2838534"/>
    <lineage>
        <taxon>Bacteria</taxon>
        <taxon>Pseudomonadati</taxon>
        <taxon>Thermodesulfobacteriota</taxon>
        <taxon>Desulfovibrionia</taxon>
        <taxon>Desulfovibrionales</taxon>
        <taxon>Desulfovibrionaceae</taxon>
        <taxon>Desulfovibrio</taxon>
    </lineage>
</organism>
<feature type="domain" description="PoNi C-terminal" evidence="2">
    <location>
        <begin position="144"/>
        <end position="252"/>
    </location>
</feature>
<dbReference type="Pfam" id="PF08929">
    <property type="entry name" value="PoNi_C"/>
    <property type="match status" value="1"/>
</dbReference>
<evidence type="ECO:0000259" key="1">
    <source>
        <dbReference type="Pfam" id="PF08928"/>
    </source>
</evidence>
<evidence type="ECO:0000313" key="4">
    <source>
        <dbReference type="Proteomes" id="UP000823821"/>
    </source>
</evidence>
<dbReference type="InterPro" id="IPR028983">
    <property type="entry name" value="PA2201-like_C"/>
</dbReference>
<evidence type="ECO:0000313" key="3">
    <source>
        <dbReference type="EMBL" id="HJA79726.1"/>
    </source>
</evidence>
<protein>
    <submittedName>
        <fullName evidence="3">DUF1911 domain-containing protein</fullName>
    </submittedName>
</protein>
<dbReference type="Pfam" id="PF08928">
    <property type="entry name" value="PoNi_N"/>
    <property type="match status" value="1"/>
</dbReference>
<sequence>MQTFEERRRDPFFTENAYQEHRKGTESMFTDPHFAESREQIKEAAKDLTSARRCSFHRVMCFIEDAWMRYSAGEPLESLRDHVKYAFDDLQRHNEAFPDHTFKLWEPDAYYYTMMLTSWTVLFNLPECLNILVEHISRDPEDGEDSFIHAVFSALGIQDFPGKEAGLLHEDPYGILFASLDGSREEQQNAMRKYLKCWYRSESIKGCYWRERHSFNPAVHLGYWAFETGMLTVLNGLDDSGYRERGFYPRDLVDYCREQGWHKDMAERLTVVRGK</sequence>
<dbReference type="SUPFAM" id="SSF140731">
    <property type="entry name" value="PA2201 C-terminal domain-like"/>
    <property type="match status" value="1"/>
</dbReference>
<dbReference type="Gene3D" id="1.10.3920.10">
    <property type="entry name" value="PA2201 C-terminal domain-like"/>
    <property type="match status" value="1"/>
</dbReference>
<name>A0A9D2KSS2_9BACT</name>
<evidence type="ECO:0000259" key="2">
    <source>
        <dbReference type="Pfam" id="PF08929"/>
    </source>
</evidence>